<keyword evidence="4" id="KW-0812">Transmembrane</keyword>
<gene>
    <name evidence="3" type="primary">cheD</name>
    <name evidence="5" type="ORF">AVDCRST_MAG69-1556</name>
</gene>
<evidence type="ECO:0000256" key="2">
    <source>
        <dbReference type="ARBA" id="ARBA00022801"/>
    </source>
</evidence>
<sequence length="171" mass="17398">MKPGEQMARMGEYAVARDAGGILTALGLGSCIGLVLVDRRTGVAGLAHVVLPAGNPAAGDPPVKYAPYGVPLLVAQVVALGARRTRLEAVLVGGASMFASASNAGMEVGQRNEAAVREELERLRIPVIAAATGGNRGRTVRVHLDGCRITAKVAGGAEEILVETSHVGVAA</sequence>
<evidence type="ECO:0000256" key="3">
    <source>
        <dbReference type="HAMAP-Rule" id="MF_01440"/>
    </source>
</evidence>
<keyword evidence="1 3" id="KW-0145">Chemotaxis</keyword>
<name>A0A6J4SKU3_9ACTN</name>
<dbReference type="InterPro" id="IPR038592">
    <property type="entry name" value="CheD-like_sf"/>
</dbReference>
<evidence type="ECO:0000256" key="1">
    <source>
        <dbReference type="ARBA" id="ARBA00022500"/>
    </source>
</evidence>
<feature type="transmembrane region" description="Helical" evidence="4">
    <location>
        <begin position="20"/>
        <end position="37"/>
    </location>
</feature>
<dbReference type="PANTHER" id="PTHR35147">
    <property type="entry name" value="CHEMORECEPTOR GLUTAMINE DEAMIDASE CHED-RELATED"/>
    <property type="match status" value="1"/>
</dbReference>
<dbReference type="Pfam" id="PF03975">
    <property type="entry name" value="CheD"/>
    <property type="match status" value="1"/>
</dbReference>
<dbReference type="CDD" id="cd16352">
    <property type="entry name" value="CheD"/>
    <property type="match status" value="1"/>
</dbReference>
<dbReference type="PANTHER" id="PTHR35147:SF1">
    <property type="entry name" value="CHEMORECEPTOR GLUTAMINE DEAMIDASE CHED-RELATED"/>
    <property type="match status" value="1"/>
</dbReference>
<comment type="similarity">
    <text evidence="3">Belongs to the CheD family.</text>
</comment>
<comment type="function">
    <text evidence="3">Probably deamidates glutamine residues to glutamate on methyl-accepting chemotaxis receptors (MCPs), playing an important role in chemotaxis.</text>
</comment>
<dbReference type="GO" id="GO:0050568">
    <property type="term" value="F:protein-glutamine glutaminase activity"/>
    <property type="evidence" value="ECO:0007669"/>
    <property type="project" value="UniProtKB-UniRule"/>
</dbReference>
<protein>
    <recommendedName>
        <fullName evidence="3">Probable chemoreceptor glutamine deamidase CheD</fullName>
        <ecNumber evidence="3">3.5.1.44</ecNumber>
    </recommendedName>
</protein>
<dbReference type="SUPFAM" id="SSF64438">
    <property type="entry name" value="CNF1/YfiH-like putative cysteine hydrolases"/>
    <property type="match status" value="1"/>
</dbReference>
<dbReference type="HAMAP" id="MF_01440">
    <property type="entry name" value="CheD"/>
    <property type="match status" value="1"/>
</dbReference>
<evidence type="ECO:0000256" key="4">
    <source>
        <dbReference type="SAM" id="Phobius"/>
    </source>
</evidence>
<comment type="catalytic activity">
    <reaction evidence="3">
        <text>L-glutaminyl-[protein] + H2O = L-glutamyl-[protein] + NH4(+)</text>
        <dbReference type="Rhea" id="RHEA:16441"/>
        <dbReference type="Rhea" id="RHEA-COMP:10207"/>
        <dbReference type="Rhea" id="RHEA-COMP:10208"/>
        <dbReference type="ChEBI" id="CHEBI:15377"/>
        <dbReference type="ChEBI" id="CHEBI:28938"/>
        <dbReference type="ChEBI" id="CHEBI:29973"/>
        <dbReference type="ChEBI" id="CHEBI:30011"/>
        <dbReference type="EC" id="3.5.1.44"/>
    </reaction>
</comment>
<dbReference type="EC" id="3.5.1.44" evidence="3"/>
<accession>A0A6J4SKU3</accession>
<reference evidence="5" key="1">
    <citation type="submission" date="2020-02" db="EMBL/GenBank/DDBJ databases">
        <authorList>
            <person name="Meier V. D."/>
        </authorList>
    </citation>
    <scope>NUCLEOTIDE SEQUENCE</scope>
    <source>
        <strain evidence="5">AVDCRST_MAG69</strain>
    </source>
</reference>
<dbReference type="PROSITE" id="PS51257">
    <property type="entry name" value="PROKAR_LIPOPROTEIN"/>
    <property type="match status" value="1"/>
</dbReference>
<dbReference type="Gene3D" id="3.30.1330.200">
    <property type="match status" value="1"/>
</dbReference>
<evidence type="ECO:0000313" key="5">
    <source>
        <dbReference type="EMBL" id="CAA9494992.1"/>
    </source>
</evidence>
<dbReference type="InterPro" id="IPR005659">
    <property type="entry name" value="Chemorcpt_Glu_NH3ase_CheD"/>
</dbReference>
<dbReference type="GO" id="GO:0006935">
    <property type="term" value="P:chemotaxis"/>
    <property type="evidence" value="ECO:0007669"/>
    <property type="project" value="UniProtKB-UniRule"/>
</dbReference>
<keyword evidence="4" id="KW-1133">Transmembrane helix</keyword>
<dbReference type="AlphaFoldDB" id="A0A6J4SKU3"/>
<organism evidence="5">
    <name type="scientific">uncultured Solirubrobacteraceae bacterium</name>
    <dbReference type="NCBI Taxonomy" id="1162706"/>
    <lineage>
        <taxon>Bacteria</taxon>
        <taxon>Bacillati</taxon>
        <taxon>Actinomycetota</taxon>
        <taxon>Thermoleophilia</taxon>
        <taxon>Solirubrobacterales</taxon>
        <taxon>Solirubrobacteraceae</taxon>
        <taxon>environmental samples</taxon>
    </lineage>
</organism>
<proteinExistence type="inferred from homology"/>
<dbReference type="InterPro" id="IPR011324">
    <property type="entry name" value="Cytotoxic_necrot_fac-like_cat"/>
</dbReference>
<keyword evidence="2 3" id="KW-0378">Hydrolase</keyword>
<keyword evidence="4" id="KW-0472">Membrane</keyword>
<dbReference type="EMBL" id="CADCVP010000167">
    <property type="protein sequence ID" value="CAA9494992.1"/>
    <property type="molecule type" value="Genomic_DNA"/>
</dbReference>